<dbReference type="InterPro" id="IPR013762">
    <property type="entry name" value="Integrase-like_cat_sf"/>
</dbReference>
<keyword evidence="2" id="KW-0175">Coiled coil</keyword>
<proteinExistence type="predicted"/>
<evidence type="ECO:0000313" key="3">
    <source>
        <dbReference type="EMBL" id="BAT29379.1"/>
    </source>
</evidence>
<dbReference type="AlphaFoldDB" id="A0A0P0Z5R7"/>
<name>A0A0P0Z5R7_9HYPH</name>
<organism evidence="3">
    <name type="scientific">Aurantimonas manganoxydans</name>
    <dbReference type="NCBI Taxonomy" id="651183"/>
    <lineage>
        <taxon>Bacteria</taxon>
        <taxon>Pseudomonadati</taxon>
        <taxon>Pseudomonadota</taxon>
        <taxon>Alphaproteobacteria</taxon>
        <taxon>Hyphomicrobiales</taxon>
        <taxon>Aurantimonadaceae</taxon>
        <taxon>Aurantimonas</taxon>
    </lineage>
</organism>
<dbReference type="GO" id="GO:0015074">
    <property type="term" value="P:DNA integration"/>
    <property type="evidence" value="ECO:0007669"/>
    <property type="project" value="InterPro"/>
</dbReference>
<reference evidence="3" key="1">
    <citation type="journal article" date="2015" name="Proc. Natl. Acad. Sci. U.S.A.">
        <title>Bacterial clade with the ribosomal RNA operon on a small plasmid rather than the chromosome.</title>
        <authorList>
            <person name="Anda M."/>
            <person name="Ohtsubo Y."/>
            <person name="Okubo T."/>
            <person name="Sugawara M."/>
            <person name="Nagata Y."/>
            <person name="Tsuda M."/>
            <person name="Minamisawa K."/>
            <person name="Mitsui H."/>
        </authorList>
    </citation>
    <scope>NUCLEOTIDE SEQUENCE</scope>
    <source>
        <strain evidence="3">DSM 21871</strain>
    </source>
</reference>
<evidence type="ECO:0000256" key="2">
    <source>
        <dbReference type="SAM" id="Coils"/>
    </source>
</evidence>
<feature type="coiled-coil region" evidence="2">
    <location>
        <begin position="138"/>
        <end position="172"/>
    </location>
</feature>
<dbReference type="SUPFAM" id="SSF56349">
    <property type="entry name" value="DNA breaking-rejoining enzymes"/>
    <property type="match status" value="1"/>
</dbReference>
<accession>A0A0P0Z5R7</accession>
<evidence type="ECO:0008006" key="4">
    <source>
        <dbReference type="Google" id="ProtNLM"/>
    </source>
</evidence>
<sequence length="509" mass="57677">MRAPSYVWKRGSSFFFQYAIPHDLIPILGRTPLRSRLPVNEPRLASRIARRVAVCVEDMMSREFFAEFGGAGVNRTEILEGVEKEIATLGKMLSEAEQRHSRKRGKTTDADRVAELTERSELLSSSFLALCDRTRRLATDYERDLDISQRTVRKLRHEQDEANAEALELTRDLSIAKSSAEDSFAALSETSKTADGYAERLLRDESLGRRLGVVLERNEKLISENEKINARLENRGPLFSTTFDAYDAHLTISSVSPKERKNLRRRCEIFVELVGDKPVASYDLQDLQSFAYRLTHLPERHSIDPQLRGMSVSQIIEMATQNSDVMRHKRFITEVTIMTGYVGRVKSALRYACAAAGVPFPYEKFGKVRIKAQSASVVRHGFWPEKINVILSASAERQKPEEAIVPLLALLTGARIGELVWLQKAGLVSTQRKYIFNLTNSHLATGRSFKSENARRFMVVHDRLVELGFADWVHSFRSGDDFLFPGFHRAKKPAGAASKRFQRLSRNGI</sequence>
<protein>
    <recommendedName>
        <fullName evidence="4">Tyr recombinase domain-containing protein</fullName>
    </recommendedName>
</protein>
<dbReference type="Gene3D" id="1.10.443.10">
    <property type="entry name" value="Intergrase catalytic core"/>
    <property type="match status" value="1"/>
</dbReference>
<dbReference type="EMBL" id="LC066380">
    <property type="protein sequence ID" value="BAT29379.1"/>
    <property type="molecule type" value="Genomic_DNA"/>
</dbReference>
<keyword evidence="1" id="KW-0233">DNA recombination</keyword>
<dbReference type="InterPro" id="IPR011010">
    <property type="entry name" value="DNA_brk_join_enz"/>
</dbReference>
<dbReference type="GO" id="GO:0006310">
    <property type="term" value="P:DNA recombination"/>
    <property type="evidence" value="ECO:0007669"/>
    <property type="project" value="UniProtKB-KW"/>
</dbReference>
<evidence type="ECO:0000256" key="1">
    <source>
        <dbReference type="ARBA" id="ARBA00023172"/>
    </source>
</evidence>
<dbReference type="GO" id="GO:0003677">
    <property type="term" value="F:DNA binding"/>
    <property type="evidence" value="ECO:0007669"/>
    <property type="project" value="InterPro"/>
</dbReference>